<keyword evidence="8" id="KW-1185">Reference proteome</keyword>
<sequence>MVAKSYIDGFVPEGRDDRGCVNCGVCLQRCPVMKMGKAESKLEMGRLLDGERPQRVLDECTFCYSCNSFCPQGLRPYNLIMERMTAENRQSGRPRPKALDYMMTGKGESGYFFDQYKAAPSEDQAILDRWSAVPPRAKEVLFIGCFGRTIPQRLEHSKTLATLPKFGPREACCGEIPHRFGDYDYFSELVGRTQRTLERLECERLVCYCGSCSNYLGNVWPKDHGVQLPFAVISLYEWLWEKLSAGELAMARRFDKEIAISDSCYGSELGSGFYTAIRGLYQAAGMKTVELADHHENALCCGFACGIRNNYDQSLVGIQGQKKLDEILATGMRAVGVNCPGCWAGISGAAKAANQELKVRFAISDFLWAFGDDPPAKAQ</sequence>
<dbReference type="GO" id="GO:0005886">
    <property type="term" value="C:plasma membrane"/>
    <property type="evidence" value="ECO:0007669"/>
    <property type="project" value="TreeGrafter"/>
</dbReference>
<evidence type="ECO:0000259" key="6">
    <source>
        <dbReference type="PROSITE" id="PS51379"/>
    </source>
</evidence>
<evidence type="ECO:0000256" key="2">
    <source>
        <dbReference type="ARBA" id="ARBA00022723"/>
    </source>
</evidence>
<evidence type="ECO:0000313" key="8">
    <source>
        <dbReference type="Proteomes" id="UP001165427"/>
    </source>
</evidence>
<dbReference type="InterPro" id="IPR017896">
    <property type="entry name" value="4Fe4S_Fe-S-bd"/>
</dbReference>
<proteinExistence type="predicted"/>
<comment type="caution">
    <text evidence="7">The sequence shown here is derived from an EMBL/GenBank/DDBJ whole genome shotgun (WGS) entry which is preliminary data.</text>
</comment>
<dbReference type="GO" id="GO:0016491">
    <property type="term" value="F:oxidoreductase activity"/>
    <property type="evidence" value="ECO:0007669"/>
    <property type="project" value="UniProtKB-KW"/>
</dbReference>
<keyword evidence="3" id="KW-0560">Oxidoreductase</keyword>
<dbReference type="AlphaFoldDB" id="A0AA41R5K5"/>
<gene>
    <name evidence="7" type="ORF">MRX98_16605</name>
</gene>
<keyword evidence="2" id="KW-0479">Metal-binding</keyword>
<evidence type="ECO:0000256" key="4">
    <source>
        <dbReference type="ARBA" id="ARBA00023004"/>
    </source>
</evidence>
<dbReference type="Pfam" id="PF13183">
    <property type="entry name" value="Fer4_8"/>
    <property type="match status" value="1"/>
</dbReference>
<reference evidence="7" key="1">
    <citation type="submission" date="2022-04" db="EMBL/GenBank/DDBJ databases">
        <title>Desulfatitalea alkaliphila sp. nov., a novel anaerobic sulfate-reducing bacterium isolated from terrestrial mud volcano, Taman Peninsula, Russia.</title>
        <authorList>
            <person name="Khomyakova M.A."/>
            <person name="Merkel A.Y."/>
            <person name="Slobodkin A.I."/>
        </authorList>
    </citation>
    <scope>NUCLEOTIDE SEQUENCE</scope>
    <source>
        <strain evidence="7">M08but</strain>
    </source>
</reference>
<dbReference type="RefSeq" id="WP_246912577.1">
    <property type="nucleotide sequence ID" value="NZ_JALJRB010000022.1"/>
</dbReference>
<dbReference type="InterPro" id="IPR009051">
    <property type="entry name" value="Helical_ferredxn"/>
</dbReference>
<dbReference type="PROSITE" id="PS00198">
    <property type="entry name" value="4FE4S_FER_1"/>
    <property type="match status" value="2"/>
</dbReference>
<evidence type="ECO:0000256" key="1">
    <source>
        <dbReference type="ARBA" id="ARBA00022485"/>
    </source>
</evidence>
<keyword evidence="5" id="KW-0411">Iron-sulfur</keyword>
<feature type="domain" description="4Fe-4S ferredoxin-type" evidence="6">
    <location>
        <begin position="10"/>
        <end position="40"/>
    </location>
</feature>
<dbReference type="SUPFAM" id="SSF46548">
    <property type="entry name" value="alpha-helical ferredoxin"/>
    <property type="match status" value="1"/>
</dbReference>
<feature type="domain" description="4Fe-4S ferredoxin-type" evidence="6">
    <location>
        <begin position="51"/>
        <end position="80"/>
    </location>
</feature>
<evidence type="ECO:0000256" key="5">
    <source>
        <dbReference type="ARBA" id="ARBA00023014"/>
    </source>
</evidence>
<organism evidence="7 8">
    <name type="scientific">Desulfatitalea alkaliphila</name>
    <dbReference type="NCBI Taxonomy" id="2929485"/>
    <lineage>
        <taxon>Bacteria</taxon>
        <taxon>Pseudomonadati</taxon>
        <taxon>Thermodesulfobacteriota</taxon>
        <taxon>Desulfobacteria</taxon>
        <taxon>Desulfobacterales</taxon>
        <taxon>Desulfosarcinaceae</taxon>
        <taxon>Desulfatitalea</taxon>
    </lineage>
</organism>
<evidence type="ECO:0000256" key="3">
    <source>
        <dbReference type="ARBA" id="ARBA00023002"/>
    </source>
</evidence>
<accession>A0AA41R5K5</accession>
<keyword evidence="1" id="KW-0004">4Fe-4S</keyword>
<evidence type="ECO:0000313" key="7">
    <source>
        <dbReference type="EMBL" id="MCJ8502207.1"/>
    </source>
</evidence>
<protein>
    <submittedName>
        <fullName evidence="7">(Fe-S)-binding protein</fullName>
    </submittedName>
</protein>
<dbReference type="PROSITE" id="PS51379">
    <property type="entry name" value="4FE4S_FER_2"/>
    <property type="match status" value="2"/>
</dbReference>
<dbReference type="Pfam" id="PF02754">
    <property type="entry name" value="CCG"/>
    <property type="match status" value="2"/>
</dbReference>
<dbReference type="PANTHER" id="PTHR43255">
    <property type="entry name" value="IRON-SULFUR-BINDING OXIDOREDUCTASE FADF-RELATED-RELATED"/>
    <property type="match status" value="1"/>
</dbReference>
<dbReference type="InterPro" id="IPR051460">
    <property type="entry name" value="HdrC_iron-sulfur_subunit"/>
</dbReference>
<dbReference type="EMBL" id="JALJRB010000022">
    <property type="protein sequence ID" value="MCJ8502207.1"/>
    <property type="molecule type" value="Genomic_DNA"/>
</dbReference>
<dbReference type="InterPro" id="IPR004017">
    <property type="entry name" value="Cys_rich_dom"/>
</dbReference>
<keyword evidence="4" id="KW-0408">Iron</keyword>
<dbReference type="Proteomes" id="UP001165427">
    <property type="component" value="Unassembled WGS sequence"/>
</dbReference>
<dbReference type="PANTHER" id="PTHR43255:SF1">
    <property type="entry name" value="IRON-SULFUR-BINDING OXIDOREDUCTASE FADF-RELATED"/>
    <property type="match status" value="1"/>
</dbReference>
<dbReference type="GO" id="GO:0046872">
    <property type="term" value="F:metal ion binding"/>
    <property type="evidence" value="ECO:0007669"/>
    <property type="project" value="UniProtKB-KW"/>
</dbReference>
<dbReference type="Gene3D" id="1.10.1060.10">
    <property type="entry name" value="Alpha-helical ferredoxin"/>
    <property type="match status" value="1"/>
</dbReference>
<name>A0AA41R5K5_9BACT</name>
<dbReference type="GO" id="GO:0051539">
    <property type="term" value="F:4 iron, 4 sulfur cluster binding"/>
    <property type="evidence" value="ECO:0007669"/>
    <property type="project" value="UniProtKB-KW"/>
</dbReference>
<dbReference type="InterPro" id="IPR017900">
    <property type="entry name" value="4Fe4S_Fe_S_CS"/>
</dbReference>